<comment type="subcellular location">
    <subcellularLocation>
        <location evidence="8">Cell membrane</location>
        <topology evidence="8">Peripheral membrane protein</topology>
    </subcellularLocation>
    <subcellularLocation>
        <location evidence="1">Membrane</location>
    </subcellularLocation>
</comment>
<dbReference type="PRINTS" id="PR00125">
    <property type="entry name" value="ATPASEDELTA"/>
</dbReference>
<protein>
    <recommendedName>
        <fullName evidence="8">ATP synthase subunit delta</fullName>
    </recommendedName>
    <alternativeName>
        <fullName evidence="8">ATP synthase F(1) sector subunit delta</fullName>
    </alternativeName>
    <alternativeName>
        <fullName evidence="8">F-type ATPase subunit delta</fullName>
        <shortName evidence="8">F-ATPase subunit delta</shortName>
    </alternativeName>
</protein>
<keyword evidence="6 8" id="KW-0139">CF(1)</keyword>
<dbReference type="AlphaFoldDB" id="A0A063YE76"/>
<dbReference type="InterPro" id="IPR020781">
    <property type="entry name" value="ATPase_OSCP/d_CS"/>
</dbReference>
<evidence type="ECO:0000256" key="3">
    <source>
        <dbReference type="ARBA" id="ARBA00022781"/>
    </source>
</evidence>
<comment type="caution">
    <text evidence="9">The sequence shown here is derived from an EMBL/GenBank/DDBJ whole genome shotgun (WGS) entry which is preliminary data.</text>
</comment>
<comment type="function">
    <text evidence="8">F(1)F(0) ATP synthase produces ATP from ADP in the presence of a proton or sodium gradient. F-type ATPases consist of two structural domains, F(1) containing the extramembraneous catalytic core and F(0) containing the membrane proton channel, linked together by a central stalk and a peripheral stalk. During catalysis, ATP synthesis in the catalytic domain of F(1) is coupled via a rotary mechanism of the central stalk subunits to proton translocation.</text>
</comment>
<evidence type="ECO:0000256" key="4">
    <source>
        <dbReference type="ARBA" id="ARBA00023065"/>
    </source>
</evidence>
<dbReference type="InterPro" id="IPR000711">
    <property type="entry name" value="ATPase_OSCP/dsu"/>
</dbReference>
<dbReference type="PANTHER" id="PTHR11910">
    <property type="entry name" value="ATP SYNTHASE DELTA CHAIN"/>
    <property type="match status" value="1"/>
</dbReference>
<keyword evidence="5 8" id="KW-0472">Membrane</keyword>
<evidence type="ECO:0000256" key="8">
    <source>
        <dbReference type="HAMAP-Rule" id="MF_01416"/>
    </source>
</evidence>
<name>A0A063YE76_9BACT</name>
<organism evidence="9 10">
    <name type="scientific">Metamycoplasma hyosynoviae</name>
    <dbReference type="NCBI Taxonomy" id="29559"/>
    <lineage>
        <taxon>Bacteria</taxon>
        <taxon>Bacillati</taxon>
        <taxon>Mycoplasmatota</taxon>
        <taxon>Mycoplasmoidales</taxon>
        <taxon>Metamycoplasmataceae</taxon>
        <taxon>Metamycoplasma</taxon>
    </lineage>
</organism>
<reference evidence="9 10" key="1">
    <citation type="submission" date="2019-03" db="EMBL/GenBank/DDBJ databases">
        <title>Genomic Encyclopedia of Archaeal and Bacterial Type Strains, Phase II (KMG-II): from individual species to whole genera.</title>
        <authorList>
            <person name="Goeker M."/>
        </authorList>
    </citation>
    <scope>NUCLEOTIDE SEQUENCE [LARGE SCALE GENOMIC DNA]</scope>
    <source>
        <strain evidence="9 10">ATCC 25591</strain>
    </source>
</reference>
<evidence type="ECO:0000313" key="9">
    <source>
        <dbReference type="EMBL" id="TDU96808.1"/>
    </source>
</evidence>
<dbReference type="Proteomes" id="UP000294882">
    <property type="component" value="Unassembled WGS sequence"/>
</dbReference>
<dbReference type="NCBIfam" id="NF009975">
    <property type="entry name" value="PRK13436.1"/>
    <property type="match status" value="1"/>
</dbReference>
<keyword evidence="8" id="KW-1003">Cell membrane</keyword>
<keyword evidence="7 8" id="KW-0066">ATP synthesis</keyword>
<dbReference type="GO" id="GO:0046933">
    <property type="term" value="F:proton-transporting ATP synthase activity, rotational mechanism"/>
    <property type="evidence" value="ECO:0007669"/>
    <property type="project" value="UniProtKB-UniRule"/>
</dbReference>
<proteinExistence type="inferred from homology"/>
<dbReference type="PROSITE" id="PS00389">
    <property type="entry name" value="ATPASE_DELTA"/>
    <property type="match status" value="1"/>
</dbReference>
<sequence length="179" mass="20991">MLHVNEIIYNWSFALYDLANELNQLKKLKAEVIIINSVLHENKKYLKYLNTLWINQEEKFKNIDKAFSAFNKYLVNFIKLIVKANISNYLIAIFKKFLELANQKLNIKYGVIYSTLPLTKLEIEKITKKVCQKLNSEVYLENKIDSNLIAGIKIKIGDYIIENSIDNYLNNFKKFATAK</sequence>
<comment type="similarity">
    <text evidence="8">Belongs to the ATPase delta chain family.</text>
</comment>
<comment type="function">
    <text evidence="8">This protein is part of the stalk that links CF(0) to CF(1). It either transmits conformational changes from CF(0) to CF(1) or is implicated in proton conduction.</text>
</comment>
<keyword evidence="4 8" id="KW-0406">Ion transport</keyword>
<dbReference type="SUPFAM" id="SSF47928">
    <property type="entry name" value="N-terminal domain of the delta subunit of the F1F0-ATP synthase"/>
    <property type="match status" value="1"/>
</dbReference>
<evidence type="ECO:0000256" key="5">
    <source>
        <dbReference type="ARBA" id="ARBA00023136"/>
    </source>
</evidence>
<keyword evidence="2 8" id="KW-0813">Transport</keyword>
<evidence type="ECO:0000256" key="1">
    <source>
        <dbReference type="ARBA" id="ARBA00004370"/>
    </source>
</evidence>
<dbReference type="NCBIfam" id="TIGR01145">
    <property type="entry name" value="ATP_synt_delta"/>
    <property type="match status" value="1"/>
</dbReference>
<dbReference type="Gene3D" id="1.10.520.20">
    <property type="entry name" value="N-terminal domain of the delta subunit of the F1F0-ATP synthase"/>
    <property type="match status" value="1"/>
</dbReference>
<evidence type="ECO:0000313" key="10">
    <source>
        <dbReference type="Proteomes" id="UP000294882"/>
    </source>
</evidence>
<evidence type="ECO:0000256" key="6">
    <source>
        <dbReference type="ARBA" id="ARBA00023196"/>
    </source>
</evidence>
<dbReference type="EMBL" id="SOCH01000004">
    <property type="protein sequence ID" value="TDU96808.1"/>
    <property type="molecule type" value="Genomic_DNA"/>
</dbReference>
<dbReference type="InterPro" id="IPR026015">
    <property type="entry name" value="ATP_synth_OSCP/delta_N_sf"/>
</dbReference>
<dbReference type="HAMAP" id="MF_01416">
    <property type="entry name" value="ATP_synth_delta_bact"/>
    <property type="match status" value="1"/>
</dbReference>
<dbReference type="GO" id="GO:0045259">
    <property type="term" value="C:proton-transporting ATP synthase complex"/>
    <property type="evidence" value="ECO:0007669"/>
    <property type="project" value="UniProtKB-KW"/>
</dbReference>
<dbReference type="STRING" id="29559.NPL3_00265"/>
<dbReference type="RefSeq" id="WP_036445044.1">
    <property type="nucleotide sequence ID" value="NZ_JAQRAT010000002.1"/>
</dbReference>
<evidence type="ECO:0000256" key="2">
    <source>
        <dbReference type="ARBA" id="ARBA00022448"/>
    </source>
</evidence>
<keyword evidence="3 8" id="KW-0375">Hydrogen ion transport</keyword>
<evidence type="ECO:0000256" key="7">
    <source>
        <dbReference type="ARBA" id="ARBA00023310"/>
    </source>
</evidence>
<gene>
    <name evidence="8" type="primary">atpH</name>
    <name evidence="9" type="ORF">JN03_0485</name>
</gene>
<accession>A0A063YE76</accession>
<dbReference type="Pfam" id="PF00213">
    <property type="entry name" value="OSCP"/>
    <property type="match status" value="1"/>
</dbReference>
<dbReference type="GO" id="GO:0005886">
    <property type="term" value="C:plasma membrane"/>
    <property type="evidence" value="ECO:0007669"/>
    <property type="project" value="UniProtKB-SubCell"/>
</dbReference>